<keyword evidence="7" id="KW-1185">Reference proteome</keyword>
<evidence type="ECO:0000313" key="6">
    <source>
        <dbReference type="EMBL" id="KAK9092028.1"/>
    </source>
</evidence>
<keyword evidence="4" id="KW-0967">Endosome</keyword>
<dbReference type="Proteomes" id="UP001420932">
    <property type="component" value="Unassembled WGS sequence"/>
</dbReference>
<comment type="similarity">
    <text evidence="2">Belongs to the VPS35L family.</text>
</comment>
<organism evidence="6 7">
    <name type="scientific">Stephania yunnanensis</name>
    <dbReference type="NCBI Taxonomy" id="152371"/>
    <lineage>
        <taxon>Eukaryota</taxon>
        <taxon>Viridiplantae</taxon>
        <taxon>Streptophyta</taxon>
        <taxon>Embryophyta</taxon>
        <taxon>Tracheophyta</taxon>
        <taxon>Spermatophyta</taxon>
        <taxon>Magnoliopsida</taxon>
        <taxon>Ranunculales</taxon>
        <taxon>Menispermaceae</taxon>
        <taxon>Menispermoideae</taxon>
        <taxon>Cissampelideae</taxon>
        <taxon>Stephania</taxon>
    </lineage>
</organism>
<evidence type="ECO:0000256" key="4">
    <source>
        <dbReference type="ARBA" id="ARBA00022753"/>
    </source>
</evidence>
<proteinExistence type="inferred from homology"/>
<dbReference type="PANTHER" id="PTHR13673">
    <property type="entry name" value="ESOPHAGEAL CANCER ASSOCIATED PROTEIN"/>
    <property type="match status" value="1"/>
</dbReference>
<keyword evidence="5" id="KW-0653">Protein transport</keyword>
<evidence type="ECO:0000256" key="5">
    <source>
        <dbReference type="ARBA" id="ARBA00022927"/>
    </source>
</evidence>
<name>A0AAP0EK61_9MAGN</name>
<dbReference type="GO" id="GO:0015031">
    <property type="term" value="P:protein transport"/>
    <property type="evidence" value="ECO:0007669"/>
    <property type="project" value="UniProtKB-KW"/>
</dbReference>
<dbReference type="EMBL" id="JBBNAF010000012">
    <property type="protein sequence ID" value="KAK9092028.1"/>
    <property type="molecule type" value="Genomic_DNA"/>
</dbReference>
<evidence type="ECO:0000256" key="2">
    <source>
        <dbReference type="ARBA" id="ARBA00010704"/>
    </source>
</evidence>
<sequence length="950" mass="107476">MEFRARDYIAEEASSSLHRAPTDDHPLLLVRPSSNQVDVVELKRNDFDDPLRRQTANEKNLVADVQDAAHISKRGLFSYYYDPHISQKDWGSFKTSLMQKFPASKMVSVSSISGVIIKSAKVNEKSSTKVHIEELNDPQKFTENEVKVISRLEYVERLRELKDEIRHAWGTDDRVTSLKLSIKVAKLLMDNSVSEFYPTLFILVTEVMDMLGDMVWERIKTKAECDNNGTRICSLPDYFQSCDVCSDAKETCYNWFCKIGSIHELLPRIYLELAILHCSRFLNDQPFDSLHRLTMMMRGLADPLASAYCRVYMAHCALRLRPYDIGYLITCFRDFKIILSNIIFENDAKSGNSLENRKQLIGLLEPAIEWIMKCIFKGPCERQIEDVLMEFGLGTTPSDLCGNLKCISIVVHHLIEELPAEIVCSHVLEIIKLIEGSNDISYDQSLNFRLLGFKLYEVRPEGELLDSIIGEVLQVINEYDDLDSYLKVADAYFDIVLQCHMDSYLAMILDSISRRTCGRDINENELSSLQSIFIKLLAHHNNLDDLFVLKHFVEILDVLHGNARDVVNMHILRKATRNACICDPATIQFLFEISQALHDGIDISNMRDDHQQAVRLITHFVEKVDYGAALERHLTFLLECRGAFGRINDLKEALVHSSNYLAVKAIKDANKFSGFVKSCIAFSEVTIPSVSANMMQMNLYIETAEVALLAGLVSHADGLVDAAVSCLRDLVQADGSQVAIDIDGIALLMQRLFSLLVVLPGNPERGAVYIPKSIISFYDDKPWITPRMRTRFLCSIVSLSATLSQEKLPYHVNNEEVPGNDIIFFGDPSYHQELISISRSVLEKLIDNIQLEKHSAARGNIALEACNCILSSFKASEETLLLCSKLIEIAKSCSNPSDKYLRSTINVFDKYVSPLITKIEINITKLNILSVNCHSHHGHPLLSTMEMCTL</sequence>
<comment type="subcellular location">
    <subcellularLocation>
        <location evidence="1">Endosome</location>
    </subcellularLocation>
</comment>
<evidence type="ECO:0000256" key="1">
    <source>
        <dbReference type="ARBA" id="ARBA00004177"/>
    </source>
</evidence>
<comment type="caution">
    <text evidence="6">The sequence shown here is derived from an EMBL/GenBank/DDBJ whole genome shotgun (WGS) entry which is preliminary data.</text>
</comment>
<gene>
    <name evidence="6" type="ORF">Syun_026939</name>
</gene>
<dbReference type="AlphaFoldDB" id="A0AAP0EK61"/>
<evidence type="ECO:0000256" key="3">
    <source>
        <dbReference type="ARBA" id="ARBA00022448"/>
    </source>
</evidence>
<dbReference type="InterPro" id="IPR029705">
    <property type="entry name" value="VPS35L"/>
</dbReference>
<evidence type="ECO:0000313" key="7">
    <source>
        <dbReference type="Proteomes" id="UP001420932"/>
    </source>
</evidence>
<dbReference type="PANTHER" id="PTHR13673:SF0">
    <property type="entry name" value="VPS35 ENDOSOMAL PROTEIN-SORTING FACTOR-LIKE"/>
    <property type="match status" value="1"/>
</dbReference>
<dbReference type="GO" id="GO:0005768">
    <property type="term" value="C:endosome"/>
    <property type="evidence" value="ECO:0007669"/>
    <property type="project" value="UniProtKB-SubCell"/>
</dbReference>
<reference evidence="6 7" key="1">
    <citation type="submission" date="2024-01" db="EMBL/GenBank/DDBJ databases">
        <title>Genome assemblies of Stephania.</title>
        <authorList>
            <person name="Yang L."/>
        </authorList>
    </citation>
    <scope>NUCLEOTIDE SEQUENCE [LARGE SCALE GENOMIC DNA]</scope>
    <source>
        <strain evidence="6">YNDBR</strain>
        <tissue evidence="6">Leaf</tissue>
    </source>
</reference>
<dbReference type="GO" id="GO:0032456">
    <property type="term" value="P:endocytic recycling"/>
    <property type="evidence" value="ECO:0007669"/>
    <property type="project" value="InterPro"/>
</dbReference>
<keyword evidence="3" id="KW-0813">Transport</keyword>
<accession>A0AAP0EK61</accession>
<protein>
    <submittedName>
        <fullName evidence="6">Uncharacterized protein</fullName>
    </submittedName>
</protein>